<dbReference type="AlphaFoldDB" id="A0A1N6LYE9"/>
<dbReference type="VEuPathDB" id="PiroplasmaDB:BmR1_04g09405"/>
<organism evidence="2 3">
    <name type="scientific">Babesia microti (strain RI)</name>
    <dbReference type="NCBI Taxonomy" id="1133968"/>
    <lineage>
        <taxon>Eukaryota</taxon>
        <taxon>Sar</taxon>
        <taxon>Alveolata</taxon>
        <taxon>Apicomplexa</taxon>
        <taxon>Aconoidasida</taxon>
        <taxon>Piroplasmida</taxon>
        <taxon>Babesiidae</taxon>
        <taxon>Babesia</taxon>
    </lineage>
</organism>
<dbReference type="Proteomes" id="UP000002899">
    <property type="component" value="Chromosome IV"/>
</dbReference>
<keyword evidence="3" id="KW-1185">Reference proteome</keyword>
<evidence type="ECO:0000313" key="2">
    <source>
        <dbReference type="EMBL" id="SIO73892.1"/>
    </source>
</evidence>
<reference evidence="2 3" key="2">
    <citation type="journal article" date="2013" name="PLoS ONE">
        <title>Whole genome mapping and re-organization of the nuclear and mitochondrial genomes of Babesia microti isolates.</title>
        <authorList>
            <person name="Cornillot E."/>
            <person name="Dassouli A."/>
            <person name="Garg A."/>
            <person name="Pachikara N."/>
            <person name="Randazzo S."/>
            <person name="Depoix D."/>
            <person name="Carcy B."/>
            <person name="Delbecq S."/>
            <person name="Frutos R."/>
            <person name="Silva J.C."/>
            <person name="Sutton R."/>
            <person name="Krause P.J."/>
            <person name="Mamoun C.B."/>
        </authorList>
    </citation>
    <scope>NUCLEOTIDE SEQUENCE [LARGE SCALE GENOMIC DNA]</scope>
    <source>
        <strain evidence="2 3">RI</strain>
    </source>
</reference>
<dbReference type="KEGG" id="bmic:BmR1_04g09405"/>
<sequence length="104" mass="12186">MPAIHLLLIIFIKIGYLHTECILAFRIPIEIRNLHTFNIYVGHIPFPERSGEGINWKHPKDTKRLHRYHLKAKGINCIPPNLTKLHLRRNPNQIELLESILSLL</sequence>
<name>A0A1N6LYE9_BABMR</name>
<reference evidence="2 3" key="1">
    <citation type="journal article" date="2012" name="Nucleic Acids Res.">
        <title>Sequencing of the smallest Apicomplexan genome from the human pathogen Babesia microti.</title>
        <authorList>
            <person name="Cornillot E."/>
            <person name="Hadj-Kaddour K."/>
            <person name="Dassouli A."/>
            <person name="Noel B."/>
            <person name="Ranwez V."/>
            <person name="Vacherie B."/>
            <person name="Augagneur Y."/>
            <person name="Bres V."/>
            <person name="Duclos A."/>
            <person name="Randazzo S."/>
            <person name="Carcy B."/>
            <person name="Debierre-Grockiego F."/>
            <person name="Delbecq S."/>
            <person name="Moubri-Menage K."/>
            <person name="Shams-Eldin H."/>
            <person name="Usmani-Brown S."/>
            <person name="Bringaud F."/>
            <person name="Wincker P."/>
            <person name="Vivares C.P."/>
            <person name="Schwarz R.T."/>
            <person name="Schetters T.P."/>
            <person name="Krause P.J."/>
            <person name="Gorenflot A."/>
            <person name="Berry V."/>
            <person name="Barbe V."/>
            <person name="Ben Mamoun C."/>
        </authorList>
    </citation>
    <scope>NUCLEOTIDE SEQUENCE [LARGE SCALE GENOMIC DNA]</scope>
    <source>
        <strain evidence="2 3">RI</strain>
    </source>
</reference>
<evidence type="ECO:0000256" key="1">
    <source>
        <dbReference type="SAM" id="SignalP"/>
    </source>
</evidence>
<dbReference type="RefSeq" id="XP_021337943.1">
    <property type="nucleotide sequence ID" value="XM_021482783.1"/>
</dbReference>
<evidence type="ECO:0000313" key="3">
    <source>
        <dbReference type="Proteomes" id="UP000002899"/>
    </source>
</evidence>
<keyword evidence="1" id="KW-0732">Signal</keyword>
<dbReference type="GeneID" id="24426506"/>
<feature type="signal peptide" evidence="1">
    <location>
        <begin position="1"/>
        <end position="19"/>
    </location>
</feature>
<feature type="chain" id="PRO_5013111280" evidence="1">
    <location>
        <begin position="20"/>
        <end position="104"/>
    </location>
</feature>
<proteinExistence type="predicted"/>
<reference evidence="2 3" key="3">
    <citation type="journal article" date="2016" name="Sci. Rep.">
        <title>Genome-wide diversity and gene expression profiling of Babesia microti isolates identify polymorphic genes that mediate host-pathogen interactions.</title>
        <authorList>
            <person name="Silva J.C."/>
            <person name="Cornillot E."/>
            <person name="McCracken C."/>
            <person name="Usmani-Brown S."/>
            <person name="Dwivedi A."/>
            <person name="Ifeonu O.O."/>
            <person name="Crabtree J."/>
            <person name="Gotia H.T."/>
            <person name="Virji A.Z."/>
            <person name="Reynes C."/>
            <person name="Colinge J."/>
            <person name="Kumar V."/>
            <person name="Lawres L."/>
            <person name="Pazzi J.E."/>
            <person name="Pablo J.V."/>
            <person name="Hung C."/>
            <person name="Brancato J."/>
            <person name="Kumari P."/>
            <person name="Orvis J."/>
            <person name="Tretina K."/>
            <person name="Chibucos M."/>
            <person name="Ott S."/>
            <person name="Sadzewicz L."/>
            <person name="Sengamalay N."/>
            <person name="Shetty A.C."/>
            <person name="Su Q."/>
            <person name="Tallon L."/>
            <person name="Fraser C.M."/>
            <person name="Frutos R."/>
            <person name="Molina D.M."/>
            <person name="Krause P.J."/>
            <person name="Ben Mamoun C."/>
        </authorList>
    </citation>
    <scope>NUCLEOTIDE SEQUENCE [LARGE SCALE GENOMIC DNA]</scope>
    <source>
        <strain evidence="2 3">RI</strain>
    </source>
</reference>
<accession>A0A1N6LYE9</accession>
<protein>
    <submittedName>
        <fullName evidence="2">Uncharacterized protein</fullName>
    </submittedName>
</protein>
<dbReference type="EMBL" id="LN871599">
    <property type="protein sequence ID" value="SIO73892.1"/>
    <property type="molecule type" value="Genomic_DNA"/>
</dbReference>